<sequence length="250" mass="25317">IDDRIGITTHDDGALLDRRLRELDDLIVDEENIAIDKDGVGIDADDLTGLKLADDNDEDFELNIDDFDSEGTEKDRYGLGKGNLYAYNFPSQGVGAGIGNAGVGAAIGFAGIGAGIGEAVLNGETVPTLGGIGTTPLIPANIQATPENDKDKDGLPASVEAQIGTNPNNPDTDGDGLKDGDEVSSYSNPLDRTSTPFDPGSTPLPQVGGVGGLMNGAGAGAAAGIVTGTVKEQLGLGAGCKEHGPECNGL</sequence>
<evidence type="ECO:0000313" key="6">
    <source>
        <dbReference type="EMBL" id="SVE10195.1"/>
    </source>
</evidence>
<protein>
    <submittedName>
        <fullName evidence="6">Uncharacterized protein</fullName>
    </submittedName>
</protein>
<feature type="non-terminal residue" evidence="6">
    <location>
        <position position="1"/>
    </location>
</feature>
<keyword evidence="4" id="KW-0106">Calcium</keyword>
<gene>
    <name evidence="6" type="ORF">METZ01_LOCUS463049</name>
</gene>
<comment type="subcellular location">
    <subcellularLocation>
        <location evidence="1">Secreted</location>
    </subcellularLocation>
</comment>
<evidence type="ECO:0000256" key="3">
    <source>
        <dbReference type="ARBA" id="ARBA00022729"/>
    </source>
</evidence>
<accession>A0A383ASL5</accession>
<proteinExistence type="predicted"/>
<dbReference type="EMBL" id="UINC01194213">
    <property type="protein sequence ID" value="SVE10195.1"/>
    <property type="molecule type" value="Genomic_DNA"/>
</dbReference>
<feature type="region of interest" description="Disordered" evidence="5">
    <location>
        <begin position="140"/>
        <end position="204"/>
    </location>
</feature>
<organism evidence="6">
    <name type="scientific">marine metagenome</name>
    <dbReference type="NCBI Taxonomy" id="408172"/>
    <lineage>
        <taxon>unclassified sequences</taxon>
        <taxon>metagenomes</taxon>
        <taxon>ecological metagenomes</taxon>
    </lineage>
</organism>
<feature type="compositionally biased region" description="Polar residues" evidence="5">
    <location>
        <begin position="184"/>
        <end position="196"/>
    </location>
</feature>
<dbReference type="Pfam" id="PF18884">
    <property type="entry name" value="TSP3_bac"/>
    <property type="match status" value="2"/>
</dbReference>
<evidence type="ECO:0000256" key="2">
    <source>
        <dbReference type="ARBA" id="ARBA00022525"/>
    </source>
</evidence>
<dbReference type="AlphaFoldDB" id="A0A383ASL5"/>
<evidence type="ECO:0000256" key="1">
    <source>
        <dbReference type="ARBA" id="ARBA00004613"/>
    </source>
</evidence>
<evidence type="ECO:0000256" key="5">
    <source>
        <dbReference type="SAM" id="MobiDB-lite"/>
    </source>
</evidence>
<feature type="non-terminal residue" evidence="6">
    <location>
        <position position="250"/>
    </location>
</feature>
<name>A0A383ASL5_9ZZZZ</name>
<evidence type="ECO:0000256" key="4">
    <source>
        <dbReference type="ARBA" id="ARBA00022837"/>
    </source>
</evidence>
<keyword evidence="3" id="KW-0732">Signal</keyword>
<keyword evidence="2" id="KW-0964">Secreted</keyword>
<dbReference type="InterPro" id="IPR059100">
    <property type="entry name" value="TSP3_bac"/>
</dbReference>
<reference evidence="6" key="1">
    <citation type="submission" date="2018-05" db="EMBL/GenBank/DDBJ databases">
        <authorList>
            <person name="Lanie J.A."/>
            <person name="Ng W.-L."/>
            <person name="Kazmierczak K.M."/>
            <person name="Andrzejewski T.M."/>
            <person name="Davidsen T.M."/>
            <person name="Wayne K.J."/>
            <person name="Tettelin H."/>
            <person name="Glass J.I."/>
            <person name="Rusch D."/>
            <person name="Podicherti R."/>
            <person name="Tsui H.-C.T."/>
            <person name="Winkler M.E."/>
        </authorList>
    </citation>
    <scope>NUCLEOTIDE SEQUENCE</scope>
</reference>